<proteinExistence type="predicted"/>
<evidence type="ECO:0000313" key="3">
    <source>
        <dbReference type="Proteomes" id="UP000709466"/>
    </source>
</evidence>
<organism evidence="2 3">
    <name type="scientific">Marivivens donghaensis</name>
    <dbReference type="NCBI Taxonomy" id="1699413"/>
    <lineage>
        <taxon>Bacteria</taxon>
        <taxon>Pseudomonadati</taxon>
        <taxon>Pseudomonadota</taxon>
        <taxon>Alphaproteobacteria</taxon>
        <taxon>Rhodobacterales</taxon>
        <taxon>Paracoccaceae</taxon>
        <taxon>Marivivens group</taxon>
        <taxon>Marivivens</taxon>
    </lineage>
</organism>
<dbReference type="PROSITE" id="PS51464">
    <property type="entry name" value="SIS"/>
    <property type="match status" value="1"/>
</dbReference>
<keyword evidence="3" id="KW-1185">Reference proteome</keyword>
<dbReference type="EMBL" id="JAATOP010000001">
    <property type="protein sequence ID" value="NIY71278.1"/>
    <property type="molecule type" value="Genomic_DNA"/>
</dbReference>
<gene>
    <name evidence="2" type="ORF">HCZ30_02380</name>
</gene>
<dbReference type="InterPro" id="IPR046348">
    <property type="entry name" value="SIS_dom_sf"/>
</dbReference>
<reference evidence="2 3" key="1">
    <citation type="submission" date="2020-03" db="EMBL/GenBank/DDBJ databases">
        <title>Bacterial isolates of synthetic phycosphere.</title>
        <authorList>
            <person name="Fu H."/>
            <person name="Moran M.A."/>
        </authorList>
    </citation>
    <scope>NUCLEOTIDE SEQUENCE [LARGE SCALE GENOMIC DNA]</scope>
    <source>
        <strain evidence="2 3">HF1</strain>
    </source>
</reference>
<dbReference type="InterPro" id="IPR001347">
    <property type="entry name" value="SIS_dom"/>
</dbReference>
<protein>
    <submittedName>
        <fullName evidence="2">SIS domain-containing protein</fullName>
    </submittedName>
</protein>
<name>A0ABX0VXC0_9RHOB</name>
<accession>A0ABX0VXC0</accession>
<dbReference type="RefSeq" id="WP_167636156.1">
    <property type="nucleotide sequence ID" value="NZ_JAATOP010000001.1"/>
</dbReference>
<dbReference type="SUPFAM" id="SSF53697">
    <property type="entry name" value="SIS domain"/>
    <property type="match status" value="1"/>
</dbReference>
<comment type="caution">
    <text evidence="2">The sequence shown here is derived from an EMBL/GenBank/DDBJ whole genome shotgun (WGS) entry which is preliminary data.</text>
</comment>
<feature type="domain" description="SIS" evidence="1">
    <location>
        <begin position="34"/>
        <end position="180"/>
    </location>
</feature>
<sequence>MTDYKTSATWGEIAAQPAIWRAWAEPLSEKSAEVQAWIATENFDEIWVSGAGTSAFIGDIIARGSAKVRAVATTDFVGCPQDYLSATGKILAIQFGRSGNSSETIGMLDLLDAHRPDIARLNITCNGESALATRPAENQRVIVLPEATHDSGFAMTSSFTTMTMTALACLGVLNCGDIEKLANEAEQLIFKADAMSVARPERAVFLGAGALTGVARESALKVLELTAGKTMTQWDSTLGYRHGPKAGVDGATQVYVMLHPEAYVRQYDTDIADEIRRQFPNIPVKTLGQGGDFDIRGNGDPRIDSVLFVLLAQVLAVKWSADLGLPIDDPFQGQNLSRVVSGVKLYPL</sequence>
<dbReference type="Gene3D" id="3.40.50.10490">
    <property type="entry name" value="Glucose-6-phosphate isomerase like protein, domain 1"/>
    <property type="match status" value="2"/>
</dbReference>
<evidence type="ECO:0000313" key="2">
    <source>
        <dbReference type="EMBL" id="NIY71278.1"/>
    </source>
</evidence>
<dbReference type="Proteomes" id="UP000709466">
    <property type="component" value="Unassembled WGS sequence"/>
</dbReference>
<evidence type="ECO:0000259" key="1">
    <source>
        <dbReference type="PROSITE" id="PS51464"/>
    </source>
</evidence>